<evidence type="ECO:0000313" key="2">
    <source>
        <dbReference type="EMBL" id="KAJ3220685.1"/>
    </source>
</evidence>
<feature type="transmembrane region" description="Helical" evidence="1">
    <location>
        <begin position="15"/>
        <end position="34"/>
    </location>
</feature>
<organism evidence="2 3">
    <name type="scientific">Clydaea vesicula</name>
    <dbReference type="NCBI Taxonomy" id="447962"/>
    <lineage>
        <taxon>Eukaryota</taxon>
        <taxon>Fungi</taxon>
        <taxon>Fungi incertae sedis</taxon>
        <taxon>Chytridiomycota</taxon>
        <taxon>Chytridiomycota incertae sedis</taxon>
        <taxon>Chytridiomycetes</taxon>
        <taxon>Lobulomycetales</taxon>
        <taxon>Lobulomycetaceae</taxon>
        <taxon>Clydaea</taxon>
    </lineage>
</organism>
<feature type="transmembrane region" description="Helical" evidence="1">
    <location>
        <begin position="422"/>
        <end position="441"/>
    </location>
</feature>
<feature type="transmembrane region" description="Helical" evidence="1">
    <location>
        <begin position="131"/>
        <end position="150"/>
    </location>
</feature>
<evidence type="ECO:0000256" key="1">
    <source>
        <dbReference type="SAM" id="Phobius"/>
    </source>
</evidence>
<feature type="transmembrane region" description="Helical" evidence="1">
    <location>
        <begin position="79"/>
        <end position="100"/>
    </location>
</feature>
<name>A0AAD5XVV2_9FUNG</name>
<evidence type="ECO:0000313" key="3">
    <source>
        <dbReference type="Proteomes" id="UP001211065"/>
    </source>
</evidence>
<sequence>MATEFFSSSEFSLELVFYFSISLFFVIALFVGNYNENETKELTKNNFFSILKRFFGCGLRAGLFYTLTPFGALKGMVGVFSYSVAIIVPNLILIIMAPTIRNKFPNGFSLNDFIAERYGNFPQFITNSIRLFYISIYLITELSALGYILSFYGINALPAQTIVIVYTTIYTILGRNTSSYTDKFQGIAVLMLLFVAAGSLFFRNTVKTDSDPIEIAPLDHIQSLFTLVLAVIGATVQHEHYENVIFFIVYSKAMQLNLINLELDPFAQGALFAVIRGLPTWINFVIFVLVAAFISSSIDSQQTSLTNLLTEEVPGVGRMNYALAKLITCVINLFALYFASTQQNVIAILQWFLIADLITCFITFPVLIGFLPYWEKKINGFDFTIAVLSGFLCVWAFGVSEYGNLKNALLIFTIPDGLLKPYTAASVYFIAVTSSFLTLIISSVTRRTMLRSLGYLEIAKKRD</sequence>
<keyword evidence="1" id="KW-0812">Transmembrane</keyword>
<protein>
    <submittedName>
        <fullName evidence="2">Uncharacterized protein</fullName>
    </submittedName>
</protein>
<keyword evidence="1" id="KW-0472">Membrane</keyword>
<dbReference type="AlphaFoldDB" id="A0AAD5XVV2"/>
<feature type="transmembrane region" description="Helical" evidence="1">
    <location>
        <begin position="281"/>
        <end position="298"/>
    </location>
</feature>
<accession>A0AAD5XVV2</accession>
<feature type="transmembrane region" description="Helical" evidence="1">
    <location>
        <begin position="345"/>
        <end position="371"/>
    </location>
</feature>
<dbReference type="EMBL" id="JADGJW010000281">
    <property type="protein sequence ID" value="KAJ3220685.1"/>
    <property type="molecule type" value="Genomic_DNA"/>
</dbReference>
<proteinExistence type="predicted"/>
<dbReference type="Gene3D" id="1.20.1730.10">
    <property type="entry name" value="Sodium/glucose cotransporter"/>
    <property type="match status" value="2"/>
</dbReference>
<reference evidence="2" key="1">
    <citation type="submission" date="2020-05" db="EMBL/GenBank/DDBJ databases">
        <title>Phylogenomic resolution of chytrid fungi.</title>
        <authorList>
            <person name="Stajich J.E."/>
            <person name="Amses K."/>
            <person name="Simmons R."/>
            <person name="Seto K."/>
            <person name="Myers J."/>
            <person name="Bonds A."/>
            <person name="Quandt C.A."/>
            <person name="Barry K."/>
            <person name="Liu P."/>
            <person name="Grigoriev I."/>
            <person name="Longcore J.E."/>
            <person name="James T.Y."/>
        </authorList>
    </citation>
    <scope>NUCLEOTIDE SEQUENCE</scope>
    <source>
        <strain evidence="2">JEL0476</strain>
    </source>
</reference>
<comment type="caution">
    <text evidence="2">The sequence shown here is derived from an EMBL/GenBank/DDBJ whole genome shotgun (WGS) entry which is preliminary data.</text>
</comment>
<dbReference type="InterPro" id="IPR038377">
    <property type="entry name" value="Na/Glc_symporter_sf"/>
</dbReference>
<keyword evidence="1" id="KW-1133">Transmembrane helix</keyword>
<feature type="transmembrane region" description="Helical" evidence="1">
    <location>
        <begin position="319"/>
        <end position="339"/>
    </location>
</feature>
<gene>
    <name evidence="2" type="ORF">HK099_004110</name>
</gene>
<feature type="transmembrane region" description="Helical" evidence="1">
    <location>
        <begin position="54"/>
        <end position="73"/>
    </location>
</feature>
<dbReference type="Proteomes" id="UP001211065">
    <property type="component" value="Unassembled WGS sequence"/>
</dbReference>
<feature type="transmembrane region" description="Helical" evidence="1">
    <location>
        <begin position="185"/>
        <end position="202"/>
    </location>
</feature>
<feature type="transmembrane region" description="Helical" evidence="1">
    <location>
        <begin position="383"/>
        <end position="402"/>
    </location>
</feature>
<feature type="transmembrane region" description="Helical" evidence="1">
    <location>
        <begin position="156"/>
        <end position="173"/>
    </location>
</feature>
<keyword evidence="3" id="KW-1185">Reference proteome</keyword>